<organism evidence="7 8">
    <name type="scientific">Candidatus Mesenet longicola</name>
    <dbReference type="NCBI Taxonomy" id="1892558"/>
    <lineage>
        <taxon>Bacteria</taxon>
        <taxon>Pseudomonadati</taxon>
        <taxon>Pseudomonadota</taxon>
        <taxon>Alphaproteobacteria</taxon>
        <taxon>Rickettsiales</taxon>
        <taxon>Anaplasmataceae</taxon>
        <taxon>Candidatus Mesenet</taxon>
    </lineage>
</organism>
<dbReference type="PANTHER" id="PTHR11078">
    <property type="entry name" value="N UTILIZATION SUBSTANCE PROTEIN B-RELATED"/>
    <property type="match status" value="1"/>
</dbReference>
<name>A0A8J3HTG1_9RICK</name>
<dbReference type="NCBIfam" id="TIGR01951">
    <property type="entry name" value="nusB"/>
    <property type="match status" value="1"/>
</dbReference>
<dbReference type="Gene3D" id="1.10.940.10">
    <property type="entry name" value="NusB-like"/>
    <property type="match status" value="1"/>
</dbReference>
<evidence type="ECO:0000256" key="1">
    <source>
        <dbReference type="ARBA" id="ARBA00005952"/>
    </source>
</evidence>
<evidence type="ECO:0000259" key="6">
    <source>
        <dbReference type="Pfam" id="PF01029"/>
    </source>
</evidence>
<dbReference type="InterPro" id="IPR011605">
    <property type="entry name" value="NusB_fam"/>
</dbReference>
<protein>
    <submittedName>
        <fullName evidence="7">N utilization substance protein B</fullName>
    </submittedName>
</protein>
<dbReference type="GO" id="GO:0031564">
    <property type="term" value="P:transcription antitermination"/>
    <property type="evidence" value="ECO:0007669"/>
    <property type="project" value="UniProtKB-KW"/>
</dbReference>
<gene>
    <name evidence="7" type="primary">nusB</name>
    <name evidence="7" type="ORF">sL5_09410</name>
</gene>
<keyword evidence="4" id="KW-0805">Transcription regulation</keyword>
<comment type="similarity">
    <text evidence="1">Belongs to the NusB family.</text>
</comment>
<evidence type="ECO:0000256" key="5">
    <source>
        <dbReference type="ARBA" id="ARBA00023163"/>
    </source>
</evidence>
<dbReference type="SUPFAM" id="SSF48013">
    <property type="entry name" value="NusB-like"/>
    <property type="match status" value="1"/>
</dbReference>
<dbReference type="AlphaFoldDB" id="A0A8J3HTG1"/>
<dbReference type="GO" id="GO:0003723">
    <property type="term" value="F:RNA binding"/>
    <property type="evidence" value="ECO:0007669"/>
    <property type="project" value="UniProtKB-KW"/>
</dbReference>
<feature type="domain" description="NusB/RsmB/TIM44" evidence="6">
    <location>
        <begin position="16"/>
        <end position="144"/>
    </location>
</feature>
<dbReference type="Pfam" id="PF01029">
    <property type="entry name" value="NusB"/>
    <property type="match status" value="1"/>
</dbReference>
<proteinExistence type="inferred from homology"/>
<keyword evidence="2" id="KW-0889">Transcription antitermination</keyword>
<dbReference type="InterPro" id="IPR006027">
    <property type="entry name" value="NusB_RsmB_TIM44"/>
</dbReference>
<evidence type="ECO:0000256" key="4">
    <source>
        <dbReference type="ARBA" id="ARBA00023015"/>
    </source>
</evidence>
<dbReference type="GO" id="GO:0006353">
    <property type="term" value="P:DNA-templated transcription termination"/>
    <property type="evidence" value="ECO:0007669"/>
    <property type="project" value="InterPro"/>
</dbReference>
<dbReference type="EMBL" id="BNGU01000050">
    <property type="protein sequence ID" value="GHM59948.1"/>
    <property type="molecule type" value="Genomic_DNA"/>
</dbReference>
<sequence>MELLAKKDRYSKRSIARFLVIQAYYSAMFVGYKHSEELIDYINEVAHLFEFDSFDNQFLLKLLDGIIDNPKKLDAVIESNLNSKWSLTRINLISLAILRAAAYELVNCDTPAIVVINEYTNIASDLLDKASEISFINAILNKINNT</sequence>
<evidence type="ECO:0000256" key="2">
    <source>
        <dbReference type="ARBA" id="ARBA00022814"/>
    </source>
</evidence>
<dbReference type="Proteomes" id="UP000637906">
    <property type="component" value="Unassembled WGS sequence"/>
</dbReference>
<dbReference type="GO" id="GO:0005829">
    <property type="term" value="C:cytosol"/>
    <property type="evidence" value="ECO:0007669"/>
    <property type="project" value="TreeGrafter"/>
</dbReference>
<comment type="caution">
    <text evidence="7">The sequence shown here is derived from an EMBL/GenBank/DDBJ whole genome shotgun (WGS) entry which is preliminary data.</text>
</comment>
<evidence type="ECO:0000256" key="3">
    <source>
        <dbReference type="ARBA" id="ARBA00022884"/>
    </source>
</evidence>
<reference evidence="7 8" key="1">
    <citation type="journal article" date="2021" name="Microb. Ecol.">
        <title>Candidatus Mesenet longicola: Novel Endosymbionts of Brontispa longissima that Induce Cytoplasmic Incompatibility.</title>
        <authorList>
            <person name="Takano S."/>
            <person name="Gotoh Y."/>
            <person name="Hayashi T."/>
        </authorList>
    </citation>
    <scope>NUCLEOTIDE SEQUENCE [LARGE SCALE GENOMIC DNA]</scope>
    <source>
        <strain evidence="7">L5</strain>
    </source>
</reference>
<evidence type="ECO:0000313" key="7">
    <source>
        <dbReference type="EMBL" id="GHM59948.1"/>
    </source>
</evidence>
<keyword evidence="8" id="KW-1185">Reference proteome</keyword>
<accession>A0A8J3HTG1</accession>
<dbReference type="PANTHER" id="PTHR11078:SF3">
    <property type="entry name" value="ANTITERMINATION NUSB DOMAIN-CONTAINING PROTEIN"/>
    <property type="match status" value="1"/>
</dbReference>
<dbReference type="InterPro" id="IPR035926">
    <property type="entry name" value="NusB-like_sf"/>
</dbReference>
<keyword evidence="5" id="KW-0804">Transcription</keyword>
<keyword evidence="3" id="KW-0694">RNA-binding</keyword>
<evidence type="ECO:0000313" key="8">
    <source>
        <dbReference type="Proteomes" id="UP000637906"/>
    </source>
</evidence>